<dbReference type="AlphaFoldDB" id="A0A7R9L5X2"/>
<dbReference type="EMBL" id="OC871391">
    <property type="protein sequence ID" value="CAD7635417.1"/>
    <property type="molecule type" value="Genomic_DNA"/>
</dbReference>
<dbReference type="InterPro" id="IPR058923">
    <property type="entry name" value="RCC1-like_dom"/>
</dbReference>
<dbReference type="Pfam" id="PF25390">
    <property type="entry name" value="WD40_RLD"/>
    <property type="match status" value="1"/>
</dbReference>
<accession>A0A7R9L5X2</accession>
<keyword evidence="5" id="KW-1185">Reference proteome</keyword>
<feature type="non-terminal residue" evidence="4">
    <location>
        <position position="814"/>
    </location>
</feature>
<dbReference type="PRINTS" id="PR00633">
    <property type="entry name" value="RCCNDNSATION"/>
</dbReference>
<dbReference type="InterPro" id="IPR051625">
    <property type="entry name" value="Signaling_Regulatory_Domain"/>
</dbReference>
<dbReference type="EMBL" id="CAJPIZ010016816">
    <property type="protein sequence ID" value="CAG2115847.1"/>
    <property type="molecule type" value="Genomic_DNA"/>
</dbReference>
<dbReference type="PROSITE" id="PS50012">
    <property type="entry name" value="RCC1_3"/>
    <property type="match status" value="4"/>
</dbReference>
<feature type="domain" description="RCC1-like" evidence="3">
    <location>
        <begin position="34"/>
        <end position="262"/>
    </location>
</feature>
<protein>
    <recommendedName>
        <fullName evidence="3">RCC1-like domain-containing protein</fullName>
    </recommendedName>
</protein>
<keyword evidence="1" id="KW-0677">Repeat</keyword>
<feature type="repeat" description="RCC1" evidence="2">
    <location>
        <begin position="204"/>
        <end position="255"/>
    </location>
</feature>
<reference evidence="4" key="1">
    <citation type="submission" date="2020-11" db="EMBL/GenBank/DDBJ databases">
        <authorList>
            <person name="Tran Van P."/>
        </authorList>
    </citation>
    <scope>NUCLEOTIDE SEQUENCE</scope>
</reference>
<sequence length="814" mass="90184">MDAIHLCNDIAEDIKPTVRLVYAFDDSGGDNLIYITANGCHHNVYGLGSNANGQLGLGHNQPVLSPQLIPQLTNRDIISIHHGLDFTAAVTDTGHVYTCGHNPFGQLGRKSTRRGQYHAPEPITTFNCNYQVLQIACGFDHTLALTTAGEVYGWGSNSWGQVGCGLARLCEVPAPWLLQFSSDNHRIVTVMCGQHTSYALTTEGLVFSWGRNQSGQLGHDNCGLTVYTPALVTSLVVGVKDICPSNTAAYMLATDGGLYFCSRVNLLGPIVQRLEMCATVDDIRQVVCRKGTDEPIVAALVAEKVCRIYRGNRIEYTDYNSLDEFFAREFQLTFRAMSLPANGGHSVADKSHRWTHTMEEARESAELLQNITDRVIRLNECLEKQLRNNATTMNAMEKMPIAVIEAPIWPVWPLNLYTESVKQTSYISVLHQDKSQNVNECFKPVKMCDNSVNLYTKISGRSDRSADLIEFYPDLAETADINENKSYFDDIMTLGITGSNGQYAITGTNGLPTSDGSNDGTYRGMNYKSYKYWRLFGSNGKKMGENVSKAVILYETKLKESLYKTISGKQLSIDEIRSAAKTVRQLVHEYEARIRSSTELTKVPVITVNPWSPYTSTADKSNTTRILTTGPAVSRGASGVSIKFLLKSCLPARVLSITYLVPTPVICFAGKLQAQSIGADITTADIKLDLNVQQMGLLCWLAIQPLKVWWYYGSDRLPGQSHATPPHTGGHFVNVAKVGHPCDIDAAQVIARRQHIKRYACVFLRPVLQVKCGRVRVIVGELVAVKCAHEILGPIVVVHRQHPFVYYLTRNYKH</sequence>
<gene>
    <name evidence="4" type="ORF">OSB1V03_LOCUS15808</name>
</gene>
<proteinExistence type="predicted"/>
<feature type="repeat" description="RCC1" evidence="2">
    <location>
        <begin position="149"/>
        <end position="203"/>
    </location>
</feature>
<dbReference type="Proteomes" id="UP000759131">
    <property type="component" value="Unassembled WGS sequence"/>
</dbReference>
<dbReference type="InterPro" id="IPR009091">
    <property type="entry name" value="RCC1/BLIP-II"/>
</dbReference>
<evidence type="ECO:0000313" key="5">
    <source>
        <dbReference type="Proteomes" id="UP000759131"/>
    </source>
</evidence>
<dbReference type="InterPro" id="IPR000408">
    <property type="entry name" value="Reg_chr_condens"/>
</dbReference>
<organism evidence="4">
    <name type="scientific">Medioppia subpectinata</name>
    <dbReference type="NCBI Taxonomy" id="1979941"/>
    <lineage>
        <taxon>Eukaryota</taxon>
        <taxon>Metazoa</taxon>
        <taxon>Ecdysozoa</taxon>
        <taxon>Arthropoda</taxon>
        <taxon>Chelicerata</taxon>
        <taxon>Arachnida</taxon>
        <taxon>Acari</taxon>
        <taxon>Acariformes</taxon>
        <taxon>Sarcoptiformes</taxon>
        <taxon>Oribatida</taxon>
        <taxon>Brachypylina</taxon>
        <taxon>Oppioidea</taxon>
        <taxon>Oppiidae</taxon>
        <taxon>Medioppia</taxon>
    </lineage>
</organism>
<feature type="repeat" description="RCC1" evidence="2">
    <location>
        <begin position="42"/>
        <end position="93"/>
    </location>
</feature>
<dbReference type="OrthoDB" id="10256179at2759"/>
<evidence type="ECO:0000313" key="4">
    <source>
        <dbReference type="EMBL" id="CAD7635417.1"/>
    </source>
</evidence>
<feature type="repeat" description="RCC1" evidence="2">
    <location>
        <begin position="94"/>
        <end position="148"/>
    </location>
</feature>
<evidence type="ECO:0000259" key="3">
    <source>
        <dbReference type="Pfam" id="PF25390"/>
    </source>
</evidence>
<dbReference type="Gene3D" id="2.130.10.30">
    <property type="entry name" value="Regulator of chromosome condensation 1/beta-lactamase-inhibitor protein II"/>
    <property type="match status" value="1"/>
</dbReference>
<name>A0A7R9L5X2_9ACAR</name>
<evidence type="ECO:0000256" key="1">
    <source>
        <dbReference type="ARBA" id="ARBA00022737"/>
    </source>
</evidence>
<dbReference type="SUPFAM" id="SSF50985">
    <property type="entry name" value="RCC1/BLIP-II"/>
    <property type="match status" value="1"/>
</dbReference>
<dbReference type="PROSITE" id="PS00626">
    <property type="entry name" value="RCC1_2"/>
    <property type="match status" value="1"/>
</dbReference>
<dbReference type="PANTHER" id="PTHR22872">
    <property type="entry name" value="BTK-BINDING PROTEIN-RELATED"/>
    <property type="match status" value="1"/>
</dbReference>
<evidence type="ECO:0000256" key="2">
    <source>
        <dbReference type="PROSITE-ProRule" id="PRU00235"/>
    </source>
</evidence>
<dbReference type="PANTHER" id="PTHR22872:SF10">
    <property type="entry name" value="ULTRAVIOLET-B RECEPTOR UVR8"/>
    <property type="match status" value="1"/>
</dbReference>